<keyword evidence="2" id="KW-1133">Transmembrane helix</keyword>
<evidence type="ECO:0000256" key="1">
    <source>
        <dbReference type="SAM" id="MobiDB-lite"/>
    </source>
</evidence>
<dbReference type="EMBL" id="DF849791">
    <property type="protein sequence ID" value="GAT58960.1"/>
    <property type="molecule type" value="Genomic_DNA"/>
</dbReference>
<evidence type="ECO:0000313" key="4">
    <source>
        <dbReference type="Proteomes" id="UP000815677"/>
    </source>
</evidence>
<feature type="compositionally biased region" description="Gly residues" evidence="1">
    <location>
        <begin position="1156"/>
        <end position="1169"/>
    </location>
</feature>
<feature type="transmembrane region" description="Helical" evidence="2">
    <location>
        <begin position="106"/>
        <end position="125"/>
    </location>
</feature>
<feature type="compositionally biased region" description="Polar residues" evidence="1">
    <location>
        <begin position="647"/>
        <end position="669"/>
    </location>
</feature>
<dbReference type="Proteomes" id="UP000815677">
    <property type="component" value="Unassembled WGS sequence"/>
</dbReference>
<accession>A0ABQ0M6N6</accession>
<feature type="compositionally biased region" description="Polar residues" evidence="1">
    <location>
        <begin position="983"/>
        <end position="997"/>
    </location>
</feature>
<keyword evidence="2" id="KW-0472">Membrane</keyword>
<evidence type="ECO:0000256" key="2">
    <source>
        <dbReference type="SAM" id="Phobius"/>
    </source>
</evidence>
<feature type="transmembrane region" description="Helical" evidence="2">
    <location>
        <begin position="137"/>
        <end position="160"/>
    </location>
</feature>
<feature type="compositionally biased region" description="Low complexity" evidence="1">
    <location>
        <begin position="586"/>
        <end position="598"/>
    </location>
</feature>
<feature type="transmembrane region" description="Helical" evidence="2">
    <location>
        <begin position="23"/>
        <end position="43"/>
    </location>
</feature>
<evidence type="ECO:0000313" key="3">
    <source>
        <dbReference type="EMBL" id="GAT58960.1"/>
    </source>
</evidence>
<feature type="transmembrane region" description="Helical" evidence="2">
    <location>
        <begin position="55"/>
        <end position="73"/>
    </location>
</feature>
<feature type="compositionally biased region" description="Polar residues" evidence="1">
    <location>
        <begin position="921"/>
        <end position="932"/>
    </location>
</feature>
<feature type="compositionally biased region" description="Acidic residues" evidence="1">
    <location>
        <begin position="864"/>
        <end position="879"/>
    </location>
</feature>
<keyword evidence="4" id="KW-1185">Reference proteome</keyword>
<feature type="compositionally biased region" description="Basic and acidic residues" evidence="1">
    <location>
        <begin position="323"/>
        <end position="332"/>
    </location>
</feature>
<feature type="transmembrane region" description="Helical" evidence="2">
    <location>
        <begin position="223"/>
        <end position="247"/>
    </location>
</feature>
<feature type="compositionally biased region" description="Low complexity" evidence="1">
    <location>
        <begin position="1066"/>
        <end position="1084"/>
    </location>
</feature>
<feature type="region of interest" description="Disordered" evidence="1">
    <location>
        <begin position="303"/>
        <end position="349"/>
    </location>
</feature>
<feature type="compositionally biased region" description="Basic and acidic residues" evidence="1">
    <location>
        <begin position="760"/>
        <end position="807"/>
    </location>
</feature>
<protein>
    <submittedName>
        <fullName evidence="3">Uncharacterized protein</fullName>
    </submittedName>
</protein>
<feature type="compositionally biased region" description="Basic and acidic residues" evidence="1">
    <location>
        <begin position="340"/>
        <end position="349"/>
    </location>
</feature>
<name>A0ABQ0M6N6_MYCCL</name>
<feature type="region of interest" description="Disordered" evidence="1">
    <location>
        <begin position="760"/>
        <end position="1178"/>
    </location>
</feature>
<feature type="region of interest" description="Disordered" evidence="1">
    <location>
        <begin position="581"/>
        <end position="669"/>
    </location>
</feature>
<sequence length="1178" mass="127204">MSNSSSSYRPDESNADIFSEHTWLQGAFLATLAYGAAAVLYFMTVSLLLASKGRVLLGYISTMFLLSTLYIAGELKFTQQAFIDDRNIPGGPSAYENVMYNLPIDMLSNVTLVLLAGMCDIINVWRCSIIYRGSRVPWYYVIALPMLMYIASLILGILWLKEVGSPGSSPYDAMGTNFTIPYLTMSLALNIIVTLLIVGRLLVCRARINRALGRSHGAHYTSLAAMIVESAAMYSAFALLFLVPFSLATTTSTAISQMFLQALSPMQVLSTLLIIFRIAQGKSWSERTAFTISEVHFNNTELETTSRSREATPAIGGPTRASVRIETRRTGVDDDDDDERDHVGGKDSDRVTLDTVSEYNVYNCPKPARLDLGLRLPGSQNRFPPPTQRRTFSELVLTVAEQLVATHKHTHNAQTATKPGTRTRRTQVLRTHLALPAPPRLPRRRGDDEQDPDGWEEKDVDKFLALFWKPSSAGTVILEVARSWAHPRRLLGEHRWGEFLKKPVGDEHTGATRVFYSTYNSGRGVQKDGWRKIEVKDAWFRGWSPQRCDYRSPFPLSGWCQPPPEDRIGKAMCRPLPKDIIPPPGTASSATPTGAAAIPLPPTPSTPVVPGSAGWEVHKFAKAQENVPGRGRGRGRGGPARAVTEKNIPSTSTAPWHHSSSPITPNTPASTRHIAETLAPRQSDTKFLDEMYDDAQDEDHYVADWARAPQPQPLRLPPFAARKPKPSRVDEAKNAICPVPGHGRLCKKAICVERGRMVRRAEREDKEEEKRKHDREKERERHARSRETKRIQSEARRAAAESGRPWDEDADAEAGGDSGGESMVGVNDRDEDNWRKGTFSPSAASVTDDHVVDQTVEEFQSVAEESEAPQQEPEEEMEQEMPKKAVGGWATKRSRAAKKATSTAVTPTESTLSPGGGAESGSVNGSPETKNASPADGEQVQEEPKKAGWGTTRKARLAHTTSAPVPPSTPATSNACGAAATPSAGTETNPVVETPLSTTNGGDGGGQTKSGKKKKGRGKTANVLPAQPPTDSPDVHTPATTKPEPAEPESPKKFDWAAEMDEQDPLGEPGLPSLPSEPGAPEAAVSETATAQSGNDEWAESGWGSADANGNADWDTAGWAVVGSSGGAGKGRAKNTHGSGAVGGGAWGSTARGRGRGAGRGVGAGGGRGWKTQRKAGA</sequence>
<feature type="region of interest" description="Disordered" evidence="1">
    <location>
        <begin position="707"/>
        <end position="727"/>
    </location>
</feature>
<proteinExistence type="predicted"/>
<organism evidence="3 4">
    <name type="scientific">Mycena chlorophos</name>
    <name type="common">Agaric fungus</name>
    <name type="synonym">Agaricus chlorophos</name>
    <dbReference type="NCBI Taxonomy" id="658473"/>
    <lineage>
        <taxon>Eukaryota</taxon>
        <taxon>Fungi</taxon>
        <taxon>Dikarya</taxon>
        <taxon>Basidiomycota</taxon>
        <taxon>Agaricomycotina</taxon>
        <taxon>Agaricomycetes</taxon>
        <taxon>Agaricomycetidae</taxon>
        <taxon>Agaricales</taxon>
        <taxon>Marasmiineae</taxon>
        <taxon>Mycenaceae</taxon>
        <taxon>Mycena</taxon>
    </lineage>
</organism>
<reference evidence="3" key="1">
    <citation type="submission" date="2014-09" db="EMBL/GenBank/DDBJ databases">
        <title>Genome sequence of the luminous mushroom Mycena chlorophos for searching fungal bioluminescence genes.</title>
        <authorList>
            <person name="Tanaka Y."/>
            <person name="Kasuga D."/>
            <person name="Oba Y."/>
            <person name="Hase S."/>
            <person name="Sato K."/>
            <person name="Oba Y."/>
            <person name="Sakakibara Y."/>
        </authorList>
    </citation>
    <scope>NUCLEOTIDE SEQUENCE</scope>
</reference>
<feature type="region of interest" description="Disordered" evidence="1">
    <location>
        <begin position="408"/>
        <end position="455"/>
    </location>
</feature>
<feature type="transmembrane region" description="Helical" evidence="2">
    <location>
        <begin position="180"/>
        <end position="203"/>
    </location>
</feature>
<gene>
    <name evidence="3" type="ORF">MCHLO_15330</name>
</gene>
<keyword evidence="2" id="KW-0812">Transmembrane</keyword>